<dbReference type="CDD" id="cd12107">
    <property type="entry name" value="Hemerythrin"/>
    <property type="match status" value="1"/>
</dbReference>
<dbReference type="InterPro" id="IPR012312">
    <property type="entry name" value="Hemerythrin-like"/>
</dbReference>
<feature type="domain" description="Hemerythrin-like" evidence="4">
    <location>
        <begin position="25"/>
        <end position="133"/>
    </location>
</feature>
<accession>A0ABQ4Q006</accession>
<keyword evidence="3" id="KW-0408">Iron</keyword>
<keyword evidence="6" id="KW-1185">Reference proteome</keyword>
<reference evidence="5 6" key="1">
    <citation type="journal article" date="2022" name="Int. J. Syst. Evol. Microbiol.">
        <title>Noviherbaspirillum aridicola sp. nov., isolated from an arid soil in Pakistan.</title>
        <authorList>
            <person name="Khan I.U."/>
            <person name="Saqib M."/>
            <person name="Amin A."/>
            <person name="Hussain F."/>
            <person name="Li L."/>
            <person name="Liu Y.H."/>
            <person name="Fang B.Z."/>
            <person name="Ahmed I."/>
            <person name="Li W.J."/>
        </authorList>
    </citation>
    <scope>NUCLEOTIDE SEQUENCE [LARGE SCALE GENOMIC DNA]</scope>
    <source>
        <strain evidence="5 6">NCCP-691</strain>
    </source>
</reference>
<dbReference type="InterPro" id="IPR012827">
    <property type="entry name" value="Hemerythrin_metal-bd"/>
</dbReference>
<protein>
    <recommendedName>
        <fullName evidence="4">Hemerythrin-like domain-containing protein</fullName>
    </recommendedName>
</protein>
<dbReference type="SUPFAM" id="SSF47188">
    <property type="entry name" value="Hemerythrin-like"/>
    <property type="match status" value="1"/>
</dbReference>
<proteinExistence type="inferred from homology"/>
<evidence type="ECO:0000256" key="2">
    <source>
        <dbReference type="ARBA" id="ARBA00022723"/>
    </source>
</evidence>
<evidence type="ECO:0000313" key="5">
    <source>
        <dbReference type="EMBL" id="GIZ50475.1"/>
    </source>
</evidence>
<name>A0ABQ4Q006_9BURK</name>
<gene>
    <name evidence="5" type="ORF">NCCP691_04890</name>
</gene>
<dbReference type="RefSeq" id="WP_220806655.1">
    <property type="nucleotide sequence ID" value="NZ_BPMK01000002.1"/>
</dbReference>
<comment type="caution">
    <text evidence="5">The sequence shown here is derived from an EMBL/GenBank/DDBJ whole genome shotgun (WGS) entry which is preliminary data.</text>
</comment>
<evidence type="ECO:0000313" key="6">
    <source>
        <dbReference type="Proteomes" id="UP000887222"/>
    </source>
</evidence>
<organism evidence="5 6">
    <name type="scientific">Noviherbaspirillum aridicola</name>
    <dbReference type="NCBI Taxonomy" id="2849687"/>
    <lineage>
        <taxon>Bacteria</taxon>
        <taxon>Pseudomonadati</taxon>
        <taxon>Pseudomonadota</taxon>
        <taxon>Betaproteobacteria</taxon>
        <taxon>Burkholderiales</taxon>
        <taxon>Oxalobacteraceae</taxon>
        <taxon>Noviherbaspirillum</taxon>
    </lineage>
</organism>
<keyword evidence="2" id="KW-0479">Metal-binding</keyword>
<evidence type="ECO:0000259" key="4">
    <source>
        <dbReference type="Pfam" id="PF01814"/>
    </source>
</evidence>
<comment type="similarity">
    <text evidence="1">Belongs to the hemerythrin family.</text>
</comment>
<evidence type="ECO:0000256" key="3">
    <source>
        <dbReference type="ARBA" id="ARBA00023004"/>
    </source>
</evidence>
<dbReference type="EMBL" id="BPMK01000002">
    <property type="protein sequence ID" value="GIZ50475.1"/>
    <property type="molecule type" value="Genomic_DNA"/>
</dbReference>
<sequence length="146" mass="15865">MATAANLPPDDVSHGLDASPVEFGVAAMDLAHRNLLNELSQLRDVCDQEFVRCYPALVAAVERDFREEENLMETLGLSSFRAHLEQHARMLAALHCTMSGACGGDTAPARAAVGLLREWMEFHIPSMDRELAAAMQARSAPGATMQ</sequence>
<dbReference type="Proteomes" id="UP000887222">
    <property type="component" value="Unassembled WGS sequence"/>
</dbReference>
<dbReference type="Gene3D" id="1.20.120.50">
    <property type="entry name" value="Hemerythrin-like"/>
    <property type="match status" value="1"/>
</dbReference>
<dbReference type="InterPro" id="IPR035938">
    <property type="entry name" value="Hemerythrin-like_sf"/>
</dbReference>
<evidence type="ECO:0000256" key="1">
    <source>
        <dbReference type="ARBA" id="ARBA00010587"/>
    </source>
</evidence>
<dbReference type="Pfam" id="PF01814">
    <property type="entry name" value="Hemerythrin"/>
    <property type="match status" value="1"/>
</dbReference>